<dbReference type="FunFam" id="3.30.200.20:FF:000545">
    <property type="entry name" value="CMGC family protein kinase"/>
    <property type="match status" value="1"/>
</dbReference>
<dbReference type="SUPFAM" id="SSF56112">
    <property type="entry name" value="Protein kinase-like (PK-like)"/>
    <property type="match status" value="3"/>
</dbReference>
<protein>
    <recommendedName>
        <fullName evidence="8">Protein kinase domain-containing protein</fullName>
    </recommendedName>
</protein>
<keyword evidence="4 7" id="KW-0547">Nucleotide-binding</keyword>
<dbReference type="InterPro" id="IPR000719">
    <property type="entry name" value="Prot_kinase_dom"/>
</dbReference>
<evidence type="ECO:0000313" key="10">
    <source>
        <dbReference type="Proteomes" id="UP001172457"/>
    </source>
</evidence>
<dbReference type="InterPro" id="IPR017441">
    <property type="entry name" value="Protein_kinase_ATP_BS"/>
</dbReference>
<keyword evidence="10" id="KW-1185">Reference proteome</keyword>
<proteinExistence type="inferred from homology"/>
<evidence type="ECO:0000256" key="2">
    <source>
        <dbReference type="ARBA" id="ARBA00022527"/>
    </source>
</evidence>
<dbReference type="GO" id="GO:0005524">
    <property type="term" value="F:ATP binding"/>
    <property type="evidence" value="ECO:0007669"/>
    <property type="project" value="UniProtKB-UniRule"/>
</dbReference>
<keyword evidence="6 7" id="KW-0067">ATP-binding</keyword>
<dbReference type="Gene3D" id="3.30.200.20">
    <property type="entry name" value="Phosphorylase Kinase, domain 1"/>
    <property type="match status" value="2"/>
</dbReference>
<dbReference type="PROSITE" id="PS50011">
    <property type="entry name" value="PROTEIN_KINASE_DOM"/>
    <property type="match status" value="2"/>
</dbReference>
<dbReference type="PANTHER" id="PTHR24055">
    <property type="entry name" value="MITOGEN-ACTIVATED PROTEIN KINASE"/>
    <property type="match status" value="1"/>
</dbReference>
<dbReference type="FunFam" id="1.10.510.10:FF:000624">
    <property type="entry name" value="Mitogen-activated protein kinase"/>
    <property type="match status" value="2"/>
</dbReference>
<evidence type="ECO:0000313" key="9">
    <source>
        <dbReference type="EMBL" id="KAJ9543944.1"/>
    </source>
</evidence>
<dbReference type="InterPro" id="IPR008271">
    <property type="entry name" value="Ser/Thr_kinase_AS"/>
</dbReference>
<dbReference type="EMBL" id="JARYMX010000006">
    <property type="protein sequence ID" value="KAJ9543944.1"/>
    <property type="molecule type" value="Genomic_DNA"/>
</dbReference>
<dbReference type="InterPro" id="IPR050117">
    <property type="entry name" value="MAPK"/>
</dbReference>
<evidence type="ECO:0000256" key="6">
    <source>
        <dbReference type="ARBA" id="ARBA00022840"/>
    </source>
</evidence>
<dbReference type="PROSITE" id="PS00107">
    <property type="entry name" value="PROTEIN_KINASE_ATP"/>
    <property type="match status" value="2"/>
</dbReference>
<feature type="binding site" evidence="7">
    <location>
        <position position="34"/>
    </location>
    <ligand>
        <name>ATP</name>
        <dbReference type="ChEBI" id="CHEBI:30616"/>
    </ligand>
</feature>
<reference evidence="9" key="1">
    <citation type="submission" date="2023-03" db="EMBL/GenBank/DDBJ databases">
        <title>Chromosome-scale reference genome and RAD-based genetic map of yellow starthistle (Centaurea solstitialis) reveal putative structural variation and QTLs associated with invader traits.</title>
        <authorList>
            <person name="Reatini B."/>
            <person name="Cang F.A."/>
            <person name="Jiang Q."/>
            <person name="Mckibben M.T.W."/>
            <person name="Barker M.S."/>
            <person name="Rieseberg L.H."/>
            <person name="Dlugosch K.M."/>
        </authorList>
    </citation>
    <scope>NUCLEOTIDE SEQUENCE</scope>
    <source>
        <strain evidence="9">CAN-66</strain>
        <tissue evidence="9">Leaf</tissue>
    </source>
</reference>
<feature type="domain" description="Protein kinase" evidence="8">
    <location>
        <begin position="459"/>
        <end position="741"/>
    </location>
</feature>
<keyword evidence="2" id="KW-0723">Serine/threonine-protein kinase</keyword>
<keyword evidence="3" id="KW-0808">Transferase</keyword>
<dbReference type="Gene3D" id="1.10.510.10">
    <property type="entry name" value="Transferase(Phosphotransferase) domain 1"/>
    <property type="match status" value="3"/>
</dbReference>
<dbReference type="Pfam" id="PF00069">
    <property type="entry name" value="Pkinase"/>
    <property type="match status" value="2"/>
</dbReference>
<sequence>MEKYHKLEEIGRGSYGVVFKALNTETGELVAIKKMIDRKYHSIKECMNLREVKSLCKVNNHPNFVKLNEFVVENNILYLVFEYMECTLFDRIRFRRNPFSETEIRNLCLQIFQGLAYMHNGVGIFHRNLKPENLLVSKDVIKIADFGQAREINAKPPYPDYVTTRWYRAPEVLVHARAHDSSVDMWAMGAIMFELFTLQPLFEGSSATDVMHKICSVIGTPTETTWSFGIHHANNIRFPEFPGVDLSSLLPSASPEAVNLISALLSWSPCARPTAEEALQHPFFYGCYRIPHPQFDGLTSSLMIKNRDLPLVFKMAMRREMLKHNTRRLESCLSGLKGSVTPTEKLVNSDYGGELVNLEMGLGVYPAEPRAGQRGYAGGFGSKWQRETVGFGAQGGSRVASEGRAAVGEQHPVSSKLRTASQEPALTQVCKLKPRAPPGISVYRTGVEYGSVNQRMEKYQCIQEIGRGSYGVVSKALNTETGELVAIKKMIDRRYHSIRECMNLREVKSLCKVKNHPNIVKLKEVIVENKTLFLVFEYMECTLFDRMRYRTKPFSETEIRNICFQIFQGLEYMHNRVGYFHRDLKPENLLVSKDVIKIADLGQAREINGKPPYTDYVTTRWYRAPEVLLHARAHGSSVDMWAMGAIMYELFTLQQLFKGSSATDVMRRICSVIGTPTETTWSLGIYHANNINYRFPDFPGVDLSLLLPSASPEAINLISTLLSWSPCERPTAKEALQHPFFYGCYGIPHPQFDGLTSSLMIKNRKLPLVFKMAMQRENLRQIGRRLESCLSGVKGSVAPSEELANSLSQYLLRLPSASLEAINLISTLLSWSPCARPTAKEALQHPFFYGCYRIPHSQFDGLTSSLMIKNRELPLVFKMAMQRENLKQISRRLESCLSGVKGSVTPSEELANSVYDILSSLMSKNVKQVNYEYNKEKIIFKAAHSQTSEPFGLTLPHQRHISFSPTLS</sequence>
<evidence type="ECO:0000256" key="5">
    <source>
        <dbReference type="ARBA" id="ARBA00022777"/>
    </source>
</evidence>
<comment type="caution">
    <text evidence="9">The sequence shown here is derived from an EMBL/GenBank/DDBJ whole genome shotgun (WGS) entry which is preliminary data.</text>
</comment>
<dbReference type="CDD" id="cd07830">
    <property type="entry name" value="STKc_MAK_like"/>
    <property type="match status" value="2"/>
</dbReference>
<dbReference type="SMART" id="SM00220">
    <property type="entry name" value="S_TKc"/>
    <property type="match status" value="2"/>
</dbReference>
<keyword evidence="5" id="KW-0418">Kinase</keyword>
<evidence type="ECO:0000259" key="8">
    <source>
        <dbReference type="PROSITE" id="PS50011"/>
    </source>
</evidence>
<dbReference type="InterPro" id="IPR011009">
    <property type="entry name" value="Kinase-like_dom_sf"/>
</dbReference>
<evidence type="ECO:0000256" key="7">
    <source>
        <dbReference type="PROSITE-ProRule" id="PRU10141"/>
    </source>
</evidence>
<dbReference type="Proteomes" id="UP001172457">
    <property type="component" value="Chromosome 6"/>
</dbReference>
<dbReference type="PROSITE" id="PS00108">
    <property type="entry name" value="PROTEIN_KINASE_ST"/>
    <property type="match status" value="1"/>
</dbReference>
<evidence type="ECO:0000256" key="4">
    <source>
        <dbReference type="ARBA" id="ARBA00022741"/>
    </source>
</evidence>
<comment type="similarity">
    <text evidence="1">Belongs to the protein kinase superfamily. CMGC Ser/Thr protein kinase family. MAP kinase subfamily.</text>
</comment>
<dbReference type="GO" id="GO:0004674">
    <property type="term" value="F:protein serine/threonine kinase activity"/>
    <property type="evidence" value="ECO:0007669"/>
    <property type="project" value="UniProtKB-KW"/>
</dbReference>
<evidence type="ECO:0000256" key="3">
    <source>
        <dbReference type="ARBA" id="ARBA00022679"/>
    </source>
</evidence>
<accession>A0AA38SJM1</accession>
<feature type="domain" description="Protein kinase" evidence="8">
    <location>
        <begin position="4"/>
        <end position="284"/>
    </location>
</feature>
<organism evidence="9 10">
    <name type="scientific">Centaurea solstitialis</name>
    <name type="common">yellow star-thistle</name>
    <dbReference type="NCBI Taxonomy" id="347529"/>
    <lineage>
        <taxon>Eukaryota</taxon>
        <taxon>Viridiplantae</taxon>
        <taxon>Streptophyta</taxon>
        <taxon>Embryophyta</taxon>
        <taxon>Tracheophyta</taxon>
        <taxon>Spermatophyta</taxon>
        <taxon>Magnoliopsida</taxon>
        <taxon>eudicotyledons</taxon>
        <taxon>Gunneridae</taxon>
        <taxon>Pentapetalae</taxon>
        <taxon>asterids</taxon>
        <taxon>campanulids</taxon>
        <taxon>Asterales</taxon>
        <taxon>Asteraceae</taxon>
        <taxon>Carduoideae</taxon>
        <taxon>Cardueae</taxon>
        <taxon>Centaureinae</taxon>
        <taxon>Centaurea</taxon>
    </lineage>
</organism>
<dbReference type="AlphaFoldDB" id="A0AA38SJM1"/>
<name>A0AA38SJM1_9ASTR</name>
<feature type="binding site" evidence="7">
    <location>
        <position position="489"/>
    </location>
    <ligand>
        <name>ATP</name>
        <dbReference type="ChEBI" id="CHEBI:30616"/>
    </ligand>
</feature>
<gene>
    <name evidence="9" type="ORF">OSB04_023651</name>
</gene>
<evidence type="ECO:0000256" key="1">
    <source>
        <dbReference type="ARBA" id="ARBA00008832"/>
    </source>
</evidence>